<dbReference type="NCBIfam" id="TIGR00203">
    <property type="entry name" value="cydB"/>
    <property type="match status" value="1"/>
</dbReference>
<proteinExistence type="inferred from homology"/>
<feature type="transmembrane region" description="Helical" evidence="13">
    <location>
        <begin position="194"/>
        <end position="213"/>
    </location>
</feature>
<evidence type="ECO:0000256" key="8">
    <source>
        <dbReference type="ARBA" id="ARBA00022982"/>
    </source>
</evidence>
<reference evidence="15" key="1">
    <citation type="submission" date="2023-07" db="EMBL/GenBank/DDBJ databases">
        <title>30 novel species of actinomycetes from the DSMZ collection.</title>
        <authorList>
            <person name="Nouioui I."/>
        </authorList>
    </citation>
    <scope>NUCLEOTIDE SEQUENCE [LARGE SCALE GENOMIC DNA]</scope>
    <source>
        <strain evidence="15">DSM 45055</strain>
    </source>
</reference>
<evidence type="ECO:0000256" key="10">
    <source>
        <dbReference type="ARBA" id="ARBA00023004"/>
    </source>
</evidence>
<evidence type="ECO:0000256" key="11">
    <source>
        <dbReference type="ARBA" id="ARBA00023136"/>
    </source>
</evidence>
<feature type="transmembrane region" description="Helical" evidence="13">
    <location>
        <begin position="114"/>
        <end position="137"/>
    </location>
</feature>
<gene>
    <name evidence="14" type="primary">cydB</name>
    <name evidence="14" type="ORF">RM446_21455</name>
</gene>
<dbReference type="Pfam" id="PF02322">
    <property type="entry name" value="Cyt_bd_oxida_II"/>
    <property type="match status" value="1"/>
</dbReference>
<organism evidence="14 15">
    <name type="scientific">Streptomonospora wellingtoniae</name>
    <dbReference type="NCBI Taxonomy" id="3075544"/>
    <lineage>
        <taxon>Bacteria</taxon>
        <taxon>Bacillati</taxon>
        <taxon>Actinomycetota</taxon>
        <taxon>Actinomycetes</taxon>
        <taxon>Streptosporangiales</taxon>
        <taxon>Nocardiopsidaceae</taxon>
        <taxon>Streptomonospora</taxon>
    </lineage>
</organism>
<keyword evidence="7" id="KW-0479">Metal-binding</keyword>
<evidence type="ECO:0000256" key="5">
    <source>
        <dbReference type="ARBA" id="ARBA00022617"/>
    </source>
</evidence>
<comment type="caution">
    <text evidence="14">The sequence shown here is derived from an EMBL/GenBank/DDBJ whole genome shotgun (WGS) entry which is preliminary data.</text>
</comment>
<keyword evidence="10" id="KW-0408">Iron</keyword>
<evidence type="ECO:0000256" key="2">
    <source>
        <dbReference type="ARBA" id="ARBA00007543"/>
    </source>
</evidence>
<comment type="similarity">
    <text evidence="2">Belongs to the cytochrome ubiquinol oxidase subunit 2 family.</text>
</comment>
<dbReference type="PANTHER" id="PTHR43141">
    <property type="entry name" value="CYTOCHROME BD2 SUBUNIT II"/>
    <property type="match status" value="1"/>
</dbReference>
<evidence type="ECO:0000256" key="4">
    <source>
        <dbReference type="ARBA" id="ARBA00022475"/>
    </source>
</evidence>
<evidence type="ECO:0000256" key="12">
    <source>
        <dbReference type="SAM" id="MobiDB-lite"/>
    </source>
</evidence>
<sequence>MELPDIWFIAIAVLWTGYFVLEGFDFGVGILLPLVGRDDTDRRVMINAIGPVWDGNEVWLITAAGAMFAAFPAWYASAFSGFYLPLLIVLLALIARGVAFEYRGKGDTDRWRAWWDRAIVFGSTAPAVLWGVFFANLVRGVPMDADGIVTAGIADLLTPYALLGGLTTLSLFTLHGAVFLTLKTSGPVRVRARAAALRSAAVAVPAGAVFLAWTQYSYGAAWTLPVAAAAAAALAAGALLAANGREGWSFTATAVAIGAATATLFGSLYPAVLPSTTGATFDLTVDNASSSPYTLTVLSWVAVVFLPLVMAYQAWSYWVFRKRVTREQIAPAPAYGGQEPAHAGAGEGPTAPGGAADGGTPPAARPTGD</sequence>
<feature type="region of interest" description="Disordered" evidence="12">
    <location>
        <begin position="333"/>
        <end position="369"/>
    </location>
</feature>
<feature type="transmembrane region" description="Helical" evidence="13">
    <location>
        <begin position="293"/>
        <end position="320"/>
    </location>
</feature>
<feature type="compositionally biased region" description="Low complexity" evidence="12">
    <location>
        <begin position="336"/>
        <end position="369"/>
    </location>
</feature>
<keyword evidence="4" id="KW-1003">Cell membrane</keyword>
<comment type="subcellular location">
    <subcellularLocation>
        <location evidence="1">Cell membrane</location>
        <topology evidence="1">Multi-pass membrane protein</topology>
    </subcellularLocation>
</comment>
<dbReference type="EMBL" id="JAVREK010000027">
    <property type="protein sequence ID" value="MDT0304695.1"/>
    <property type="molecule type" value="Genomic_DNA"/>
</dbReference>
<accession>A0ABU2KZJ3</accession>
<keyword evidence="3" id="KW-0813">Transport</keyword>
<name>A0ABU2KZJ3_9ACTN</name>
<evidence type="ECO:0000313" key="15">
    <source>
        <dbReference type="Proteomes" id="UP001183226"/>
    </source>
</evidence>
<keyword evidence="11 13" id="KW-0472">Membrane</keyword>
<feature type="transmembrane region" description="Helical" evidence="13">
    <location>
        <begin position="6"/>
        <end position="36"/>
    </location>
</feature>
<feature type="transmembrane region" description="Helical" evidence="13">
    <location>
        <begin position="254"/>
        <end position="273"/>
    </location>
</feature>
<evidence type="ECO:0000256" key="13">
    <source>
        <dbReference type="SAM" id="Phobius"/>
    </source>
</evidence>
<keyword evidence="6 13" id="KW-0812">Transmembrane</keyword>
<evidence type="ECO:0000313" key="14">
    <source>
        <dbReference type="EMBL" id="MDT0304695.1"/>
    </source>
</evidence>
<evidence type="ECO:0000256" key="6">
    <source>
        <dbReference type="ARBA" id="ARBA00022692"/>
    </source>
</evidence>
<evidence type="ECO:0000256" key="3">
    <source>
        <dbReference type="ARBA" id="ARBA00022448"/>
    </source>
</evidence>
<keyword evidence="5" id="KW-0349">Heme</keyword>
<dbReference type="PANTHER" id="PTHR43141:SF5">
    <property type="entry name" value="CYTOCHROME BD-I UBIQUINOL OXIDASE SUBUNIT 2"/>
    <property type="match status" value="1"/>
</dbReference>
<dbReference type="RefSeq" id="WP_311547192.1">
    <property type="nucleotide sequence ID" value="NZ_JAVREK010000027.1"/>
</dbReference>
<protein>
    <submittedName>
        <fullName evidence="14">Cytochrome d ubiquinol oxidase subunit II</fullName>
    </submittedName>
</protein>
<dbReference type="InterPro" id="IPR003317">
    <property type="entry name" value="Cyt-d_oxidase_su2"/>
</dbReference>
<feature type="transmembrane region" description="Helical" evidence="13">
    <location>
        <begin position="219"/>
        <end position="242"/>
    </location>
</feature>
<dbReference type="Proteomes" id="UP001183226">
    <property type="component" value="Unassembled WGS sequence"/>
</dbReference>
<evidence type="ECO:0000256" key="1">
    <source>
        <dbReference type="ARBA" id="ARBA00004651"/>
    </source>
</evidence>
<feature type="transmembrane region" description="Helical" evidence="13">
    <location>
        <begin position="157"/>
        <end position="182"/>
    </location>
</feature>
<dbReference type="PIRSF" id="PIRSF000267">
    <property type="entry name" value="Cyt_oxidse_sub2"/>
    <property type="match status" value="1"/>
</dbReference>
<evidence type="ECO:0000256" key="9">
    <source>
        <dbReference type="ARBA" id="ARBA00022989"/>
    </source>
</evidence>
<evidence type="ECO:0000256" key="7">
    <source>
        <dbReference type="ARBA" id="ARBA00022723"/>
    </source>
</evidence>
<feature type="transmembrane region" description="Helical" evidence="13">
    <location>
        <begin position="82"/>
        <end position="102"/>
    </location>
</feature>
<keyword evidence="15" id="KW-1185">Reference proteome</keyword>
<keyword evidence="9 13" id="KW-1133">Transmembrane helix</keyword>
<keyword evidence="8" id="KW-0249">Electron transport</keyword>